<dbReference type="GeneID" id="86154771"/>
<comment type="caution">
    <text evidence="2">The sequence shown here is derived from an EMBL/GenBank/DDBJ whole genome shotgun (WGS) entry which is preliminary data.</text>
</comment>
<gene>
    <name evidence="2" type="ORF">SAMEA1410922_00364</name>
</gene>
<reference evidence="2 3" key="1">
    <citation type="submission" date="2019-05" db="EMBL/GenBank/DDBJ databases">
        <authorList>
            <consortium name="Pathogen Informatics"/>
        </authorList>
    </citation>
    <scope>NUCLEOTIDE SEQUENCE [LARGE SCALE GENOMIC DNA]</scope>
    <source>
        <strain evidence="2 3">NM319</strain>
    </source>
</reference>
<proteinExistence type="predicted"/>
<organism evidence="2 3">
    <name type="scientific">Actinobacillus porcinus</name>
    <dbReference type="NCBI Taxonomy" id="51048"/>
    <lineage>
        <taxon>Bacteria</taxon>
        <taxon>Pseudomonadati</taxon>
        <taxon>Pseudomonadota</taxon>
        <taxon>Gammaproteobacteria</taxon>
        <taxon>Pasteurellales</taxon>
        <taxon>Pasteurellaceae</taxon>
        <taxon>Actinobacillus</taxon>
    </lineage>
</organism>
<dbReference type="RefSeq" id="WP_135709228.1">
    <property type="nucleotide sequence ID" value="NZ_CABFKI010000002.1"/>
</dbReference>
<evidence type="ECO:0000313" key="2">
    <source>
        <dbReference type="EMBL" id="VTU06366.1"/>
    </source>
</evidence>
<protein>
    <submittedName>
        <fullName evidence="2">Autotransporter adhesin</fullName>
    </submittedName>
</protein>
<feature type="domain" description="ESPR" evidence="1">
    <location>
        <begin position="1"/>
        <end position="43"/>
    </location>
</feature>
<evidence type="ECO:0000259" key="1">
    <source>
        <dbReference type="Pfam" id="PF13018"/>
    </source>
</evidence>
<keyword evidence="3" id="KW-1185">Reference proteome</keyword>
<sequence>MNKIFKVIFNRATGKAVVVSELTKAHGKSASQTDDRASVGLLNIGAAATAAVLLGSMSVSLDSYAAIAEGSATGQAAIAIGAGSTASSVNATAVGQRLKRLVQMQPL</sequence>
<evidence type="ECO:0000313" key="3">
    <source>
        <dbReference type="Proteomes" id="UP000308167"/>
    </source>
</evidence>
<dbReference type="InterPro" id="IPR011049">
    <property type="entry name" value="Serralysin-like_metalloprot_C"/>
</dbReference>
<dbReference type="Pfam" id="PF13018">
    <property type="entry name" value="ESPR"/>
    <property type="match status" value="1"/>
</dbReference>
<dbReference type="SUPFAM" id="SSF101967">
    <property type="entry name" value="Adhesin YadA, collagen-binding domain"/>
    <property type="match status" value="1"/>
</dbReference>
<dbReference type="InterPro" id="IPR024973">
    <property type="entry name" value="ESPR"/>
</dbReference>
<name>A0ABY6THG6_9PAST</name>
<accession>A0ABY6THG6</accession>
<dbReference type="EMBL" id="CABFKI010000002">
    <property type="protein sequence ID" value="VTU06366.1"/>
    <property type="molecule type" value="Genomic_DNA"/>
</dbReference>
<dbReference type="Proteomes" id="UP000308167">
    <property type="component" value="Unassembled WGS sequence"/>
</dbReference>